<proteinExistence type="predicted"/>
<protein>
    <submittedName>
        <fullName evidence="1">Retrovirus-related Pol polyprotein from type-1 retrotransposable element R2</fullName>
    </submittedName>
</protein>
<comment type="caution">
    <text evidence="1">The sequence shown here is derived from an EMBL/GenBank/DDBJ whole genome shotgun (WGS) entry which is preliminary data.</text>
</comment>
<sequence length="199" mass="22539">MRTAQFPKGDWAKIDKALLKEVKNTSISLLKLQMSMCMGNVRMFAVAFPLLLEDSDINLIDTAFKLLSSRDELCAQIALNSLRSTVHRRLGSLPDDQTLSDFYLGTLVVTSALPPINSRTRGLWRGLLPGDWGYNGFLRTHRPSLIFQDLTLKVNNRRKILFSIRDRLRTPVPPLFFAKKTRQGHGSCISCPCQFAFHC</sequence>
<dbReference type="EMBL" id="BPLR01017226">
    <property type="protein sequence ID" value="GIY89567.1"/>
    <property type="molecule type" value="Genomic_DNA"/>
</dbReference>
<gene>
    <name evidence="1" type="primary">PO21_22</name>
    <name evidence="1" type="ORF">CEXT_103031</name>
</gene>
<dbReference type="AlphaFoldDB" id="A0AAV4X4T0"/>
<name>A0AAV4X4T0_CAEEX</name>
<evidence type="ECO:0000313" key="2">
    <source>
        <dbReference type="Proteomes" id="UP001054945"/>
    </source>
</evidence>
<reference evidence="1 2" key="1">
    <citation type="submission" date="2021-06" db="EMBL/GenBank/DDBJ databases">
        <title>Caerostris extrusa draft genome.</title>
        <authorList>
            <person name="Kono N."/>
            <person name="Arakawa K."/>
        </authorList>
    </citation>
    <scope>NUCLEOTIDE SEQUENCE [LARGE SCALE GENOMIC DNA]</scope>
</reference>
<keyword evidence="2" id="KW-1185">Reference proteome</keyword>
<organism evidence="1 2">
    <name type="scientific">Caerostris extrusa</name>
    <name type="common">Bark spider</name>
    <name type="synonym">Caerostris bankana</name>
    <dbReference type="NCBI Taxonomy" id="172846"/>
    <lineage>
        <taxon>Eukaryota</taxon>
        <taxon>Metazoa</taxon>
        <taxon>Ecdysozoa</taxon>
        <taxon>Arthropoda</taxon>
        <taxon>Chelicerata</taxon>
        <taxon>Arachnida</taxon>
        <taxon>Araneae</taxon>
        <taxon>Araneomorphae</taxon>
        <taxon>Entelegynae</taxon>
        <taxon>Araneoidea</taxon>
        <taxon>Araneidae</taxon>
        <taxon>Caerostris</taxon>
    </lineage>
</organism>
<accession>A0AAV4X4T0</accession>
<evidence type="ECO:0000313" key="1">
    <source>
        <dbReference type="EMBL" id="GIY89567.1"/>
    </source>
</evidence>
<dbReference type="Proteomes" id="UP001054945">
    <property type="component" value="Unassembled WGS sequence"/>
</dbReference>